<comment type="caution">
    <text evidence="2">The sequence shown here is derived from an EMBL/GenBank/DDBJ whole genome shotgun (WGS) entry which is preliminary data.</text>
</comment>
<name>A0A3A6QAN8_9EURY</name>
<proteinExistence type="predicted"/>
<dbReference type="GO" id="GO:0008168">
    <property type="term" value="F:methyltransferase activity"/>
    <property type="evidence" value="ECO:0007669"/>
    <property type="project" value="UniProtKB-KW"/>
</dbReference>
<evidence type="ECO:0000256" key="1">
    <source>
        <dbReference type="SAM" id="MobiDB-lite"/>
    </source>
</evidence>
<keyword evidence="2" id="KW-0489">Methyltransferase</keyword>
<evidence type="ECO:0000313" key="2">
    <source>
        <dbReference type="EMBL" id="RJX47135.1"/>
    </source>
</evidence>
<gene>
    <name evidence="2" type="ORF">DP106_15110</name>
</gene>
<feature type="region of interest" description="Disordered" evidence="1">
    <location>
        <begin position="1"/>
        <end position="22"/>
    </location>
</feature>
<protein>
    <submittedName>
        <fullName evidence="2">Methylated-DNA--[protein]-cysteine S-methyltransferase</fullName>
    </submittedName>
</protein>
<dbReference type="GO" id="GO:0032259">
    <property type="term" value="P:methylation"/>
    <property type="evidence" value="ECO:0007669"/>
    <property type="project" value="UniProtKB-KW"/>
</dbReference>
<dbReference type="AlphaFoldDB" id="A0A3A6QAN8"/>
<keyword evidence="3" id="KW-1185">Reference proteome</keyword>
<feature type="non-terminal residue" evidence="2">
    <location>
        <position position="1"/>
    </location>
</feature>
<accession>A0A3A6QAN8</accession>
<sequence>VTDGPSAAPPIVEQRLRSLEGL</sequence>
<dbReference type="EMBL" id="QMDW01000076">
    <property type="protein sequence ID" value="RJX47135.1"/>
    <property type="molecule type" value="Genomic_DNA"/>
</dbReference>
<dbReference type="Proteomes" id="UP000281564">
    <property type="component" value="Unassembled WGS sequence"/>
</dbReference>
<reference evidence="2 3" key="1">
    <citation type="submission" date="2018-06" db="EMBL/GenBank/DDBJ databases">
        <title>Halonotius sp. F13-13 a new haloarchaeeon isolated from a solar saltern from Isla Cristina, Huelva, Spain.</title>
        <authorList>
            <person name="Duran-Viseras A."/>
            <person name="Sanchez-Porro C."/>
            <person name="Ventosa A."/>
        </authorList>
    </citation>
    <scope>NUCLEOTIDE SEQUENCE [LARGE SCALE GENOMIC DNA]</scope>
    <source>
        <strain evidence="2 3">CECT 7525</strain>
    </source>
</reference>
<organism evidence="2 3">
    <name type="scientific">Halonotius pteroides</name>
    <dbReference type="NCBI Taxonomy" id="268735"/>
    <lineage>
        <taxon>Archaea</taxon>
        <taxon>Methanobacteriati</taxon>
        <taxon>Methanobacteriota</taxon>
        <taxon>Stenosarchaea group</taxon>
        <taxon>Halobacteria</taxon>
        <taxon>Halobacteriales</taxon>
        <taxon>Haloferacaceae</taxon>
        <taxon>Halonotius</taxon>
    </lineage>
</organism>
<evidence type="ECO:0000313" key="3">
    <source>
        <dbReference type="Proteomes" id="UP000281564"/>
    </source>
</evidence>
<keyword evidence="2" id="KW-0808">Transferase</keyword>